<dbReference type="EMBL" id="BDQK01000013">
    <property type="protein sequence ID" value="GBF81005.1"/>
    <property type="molecule type" value="Genomic_DNA"/>
</dbReference>
<protein>
    <submittedName>
        <fullName evidence="1">Uncharacterized protein</fullName>
    </submittedName>
</protein>
<keyword evidence="2" id="KW-1185">Reference proteome</keyword>
<dbReference type="Proteomes" id="UP000287247">
    <property type="component" value="Unassembled WGS sequence"/>
</dbReference>
<comment type="caution">
    <text evidence="1">The sequence shown here is derived from an EMBL/GenBank/DDBJ whole genome shotgun (WGS) entry which is preliminary data.</text>
</comment>
<dbReference type="RefSeq" id="WP_124976607.1">
    <property type="nucleotide sequence ID" value="NZ_BDQK01000013.1"/>
</dbReference>
<reference evidence="2" key="1">
    <citation type="submission" date="2017-05" db="EMBL/GenBank/DDBJ databases">
        <title>Physiological properties and genetic analysis related to exopolysaccharide production of fresh-water unicellular cyanobacterium Aphanothece sacrum, Suizenji Nori, that has been cultured as a food source in Japan.</title>
        <authorList>
            <person name="Kanesaki Y."/>
            <person name="Yoshikawa S."/>
            <person name="Ohki K."/>
        </authorList>
    </citation>
    <scope>NUCLEOTIDE SEQUENCE [LARGE SCALE GENOMIC DNA]</scope>
    <source>
        <strain evidence="2">FPU1</strain>
    </source>
</reference>
<evidence type="ECO:0000313" key="1">
    <source>
        <dbReference type="EMBL" id="GBF81005.1"/>
    </source>
</evidence>
<sequence>MASSTLSVNHPFEGDHEVWDNLKQAITSCSGFKQWQKRQKTDSQSLPLDQQVRCYLRETLETLAY</sequence>
<organism evidence="1 2">
    <name type="scientific">Aphanothece sacrum FPU1</name>
    <dbReference type="NCBI Taxonomy" id="1920663"/>
    <lineage>
        <taxon>Bacteria</taxon>
        <taxon>Bacillati</taxon>
        <taxon>Cyanobacteriota</taxon>
        <taxon>Cyanophyceae</taxon>
        <taxon>Oscillatoriophycideae</taxon>
        <taxon>Chroococcales</taxon>
        <taxon>Aphanothecaceae</taxon>
        <taxon>Aphanothece</taxon>
    </lineage>
</organism>
<proteinExistence type="predicted"/>
<name>A0A401II59_APHSA</name>
<accession>A0A401II59</accession>
<dbReference type="OrthoDB" id="573503at2"/>
<evidence type="ECO:0000313" key="2">
    <source>
        <dbReference type="Proteomes" id="UP000287247"/>
    </source>
</evidence>
<dbReference type="AlphaFoldDB" id="A0A401II59"/>
<gene>
    <name evidence="1" type="ORF">AsFPU1_2414</name>
</gene>